<dbReference type="EMBL" id="BKCP01005339">
    <property type="protein sequence ID" value="GER37338.1"/>
    <property type="molecule type" value="Genomic_DNA"/>
</dbReference>
<sequence length="263" mass="30931">MWNRILLHWKENMGANCNNSRNTNSLGCRWGKIQSAVSKFHGIYERLERIPQNGSNMEDLKREAKRAYEDINNKKKFKFEHCWEIMRKNPKWCTNQLTKTNGSNKSKADNVSHLPTDLLFVNLADDTCMDPLGSETLKMDGLVRPQGRKASKDKKRKPNDDKGVVEVLGKLQCTLEMHVNITREELELKKEREEKEHELREQDLTKLSPTMRETFEMYRVQILKEWENDGCLSSINQVIISYPLYFYSSIVKHTYCHFLVLFL</sequence>
<dbReference type="Pfam" id="PF14303">
    <property type="entry name" value="NAM-associated"/>
    <property type="match status" value="1"/>
</dbReference>
<keyword evidence="4" id="KW-1185">Reference proteome</keyword>
<feature type="compositionally biased region" description="Basic residues" evidence="1">
    <location>
        <begin position="146"/>
        <end position="157"/>
    </location>
</feature>
<accession>A0A5A7PXJ6</accession>
<evidence type="ECO:0000256" key="1">
    <source>
        <dbReference type="SAM" id="MobiDB-lite"/>
    </source>
</evidence>
<dbReference type="OrthoDB" id="2507178at2759"/>
<feature type="domain" description="No apical meristem-associated C-terminal" evidence="2">
    <location>
        <begin position="75"/>
        <end position="222"/>
    </location>
</feature>
<dbReference type="GO" id="GO:0016740">
    <property type="term" value="F:transferase activity"/>
    <property type="evidence" value="ECO:0007669"/>
    <property type="project" value="UniProtKB-KW"/>
</dbReference>
<dbReference type="InterPro" id="IPR029466">
    <property type="entry name" value="NAM-associated_C"/>
</dbReference>
<evidence type="ECO:0000313" key="4">
    <source>
        <dbReference type="Proteomes" id="UP000325081"/>
    </source>
</evidence>
<evidence type="ECO:0000313" key="3">
    <source>
        <dbReference type="EMBL" id="GER37338.1"/>
    </source>
</evidence>
<feature type="region of interest" description="Disordered" evidence="1">
    <location>
        <begin position="140"/>
        <end position="161"/>
    </location>
</feature>
<dbReference type="PANTHER" id="PTHR45023:SF4">
    <property type="entry name" value="GLYCINE-RICH PROTEIN-RELATED"/>
    <property type="match status" value="1"/>
</dbReference>
<protein>
    <submittedName>
        <fullName evidence="3">Glutathione S-transferase THETA 2</fullName>
    </submittedName>
</protein>
<dbReference type="Proteomes" id="UP000325081">
    <property type="component" value="Unassembled WGS sequence"/>
</dbReference>
<reference evidence="4" key="1">
    <citation type="journal article" date="2019" name="Curr. Biol.">
        <title>Genome Sequence of Striga asiatica Provides Insight into the Evolution of Plant Parasitism.</title>
        <authorList>
            <person name="Yoshida S."/>
            <person name="Kim S."/>
            <person name="Wafula E.K."/>
            <person name="Tanskanen J."/>
            <person name="Kim Y.M."/>
            <person name="Honaas L."/>
            <person name="Yang Z."/>
            <person name="Spallek T."/>
            <person name="Conn C.E."/>
            <person name="Ichihashi Y."/>
            <person name="Cheong K."/>
            <person name="Cui S."/>
            <person name="Der J.P."/>
            <person name="Gundlach H."/>
            <person name="Jiao Y."/>
            <person name="Hori C."/>
            <person name="Ishida J.K."/>
            <person name="Kasahara H."/>
            <person name="Kiba T."/>
            <person name="Kim M.S."/>
            <person name="Koo N."/>
            <person name="Laohavisit A."/>
            <person name="Lee Y.H."/>
            <person name="Lumba S."/>
            <person name="McCourt P."/>
            <person name="Mortimer J.C."/>
            <person name="Mutuku J.M."/>
            <person name="Nomura T."/>
            <person name="Sasaki-Sekimoto Y."/>
            <person name="Seto Y."/>
            <person name="Wang Y."/>
            <person name="Wakatake T."/>
            <person name="Sakakibara H."/>
            <person name="Demura T."/>
            <person name="Yamaguchi S."/>
            <person name="Yoneyama K."/>
            <person name="Manabe R.I."/>
            <person name="Nelson D.C."/>
            <person name="Schulman A.H."/>
            <person name="Timko M.P."/>
            <person name="dePamphilis C.W."/>
            <person name="Choi D."/>
            <person name="Shirasu K."/>
        </authorList>
    </citation>
    <scope>NUCLEOTIDE SEQUENCE [LARGE SCALE GENOMIC DNA]</scope>
    <source>
        <strain evidence="4">cv. UVA1</strain>
    </source>
</reference>
<dbReference type="AlphaFoldDB" id="A0A5A7PXJ6"/>
<keyword evidence="3" id="KW-0808">Transferase</keyword>
<gene>
    <name evidence="3" type="ORF">STAS_13741</name>
</gene>
<organism evidence="3 4">
    <name type="scientific">Striga asiatica</name>
    <name type="common">Asiatic witchweed</name>
    <name type="synonym">Buchnera asiatica</name>
    <dbReference type="NCBI Taxonomy" id="4170"/>
    <lineage>
        <taxon>Eukaryota</taxon>
        <taxon>Viridiplantae</taxon>
        <taxon>Streptophyta</taxon>
        <taxon>Embryophyta</taxon>
        <taxon>Tracheophyta</taxon>
        <taxon>Spermatophyta</taxon>
        <taxon>Magnoliopsida</taxon>
        <taxon>eudicotyledons</taxon>
        <taxon>Gunneridae</taxon>
        <taxon>Pentapetalae</taxon>
        <taxon>asterids</taxon>
        <taxon>lamiids</taxon>
        <taxon>Lamiales</taxon>
        <taxon>Orobanchaceae</taxon>
        <taxon>Buchnereae</taxon>
        <taxon>Striga</taxon>
    </lineage>
</organism>
<evidence type="ECO:0000259" key="2">
    <source>
        <dbReference type="Pfam" id="PF14303"/>
    </source>
</evidence>
<name>A0A5A7PXJ6_STRAF</name>
<comment type="caution">
    <text evidence="3">The sequence shown here is derived from an EMBL/GenBank/DDBJ whole genome shotgun (WGS) entry which is preliminary data.</text>
</comment>
<dbReference type="PANTHER" id="PTHR45023">
    <property type="match status" value="1"/>
</dbReference>
<proteinExistence type="predicted"/>